<dbReference type="Proteomes" id="UP000070355">
    <property type="component" value="Unassembled WGS sequence"/>
</dbReference>
<sequence>MKVGVGMEINSRSILNENNELVDVKYTEVSTYDKFSLKEELIRNEIINILAKHNFSYWKDRKVLERTTDFLVKESVVQEII</sequence>
<gene>
    <name evidence="1" type="ORF">HMPREF3186_00668</name>
</gene>
<dbReference type="EMBL" id="LSDC01000043">
    <property type="protein sequence ID" value="KXB61114.1"/>
    <property type="molecule type" value="Genomic_DNA"/>
</dbReference>
<dbReference type="AlphaFoldDB" id="A0A134A087"/>
<protein>
    <submittedName>
        <fullName evidence="1">Uncharacterized protein</fullName>
    </submittedName>
</protein>
<evidence type="ECO:0000313" key="2">
    <source>
        <dbReference type="Proteomes" id="UP000070355"/>
    </source>
</evidence>
<proteinExistence type="predicted"/>
<organism evidence="1 2">
    <name type="scientific">Gemella haemolysans</name>
    <dbReference type="NCBI Taxonomy" id="1379"/>
    <lineage>
        <taxon>Bacteria</taxon>
        <taxon>Bacillati</taxon>
        <taxon>Bacillota</taxon>
        <taxon>Bacilli</taxon>
        <taxon>Bacillales</taxon>
        <taxon>Gemellaceae</taxon>
        <taxon>Gemella</taxon>
    </lineage>
</organism>
<evidence type="ECO:0000313" key="1">
    <source>
        <dbReference type="EMBL" id="KXB61114.1"/>
    </source>
</evidence>
<reference evidence="2" key="1">
    <citation type="submission" date="2016-01" db="EMBL/GenBank/DDBJ databases">
        <authorList>
            <person name="Mitreva M."/>
            <person name="Pepin K.H."/>
            <person name="Mihindukulasuriya K.A."/>
            <person name="Fulton R."/>
            <person name="Fronick C."/>
            <person name="O'Laughlin M."/>
            <person name="Miner T."/>
            <person name="Herter B."/>
            <person name="Rosa B.A."/>
            <person name="Cordes M."/>
            <person name="Tomlinson C."/>
            <person name="Wollam A."/>
            <person name="Palsikar V.B."/>
            <person name="Mardis E.R."/>
            <person name="Wilson R.K."/>
        </authorList>
    </citation>
    <scope>NUCLEOTIDE SEQUENCE [LARGE SCALE GENOMIC DNA]</scope>
    <source>
        <strain evidence="2">DNF01167</strain>
    </source>
</reference>
<accession>A0A134A087</accession>
<comment type="caution">
    <text evidence="1">The sequence shown here is derived from an EMBL/GenBank/DDBJ whole genome shotgun (WGS) entry which is preliminary data.</text>
</comment>
<dbReference type="PATRIC" id="fig|1379.3.peg.649"/>
<name>A0A134A087_9BACL</name>